<keyword evidence="3" id="KW-1185">Reference proteome</keyword>
<evidence type="ECO:0000313" key="3">
    <source>
        <dbReference type="Proteomes" id="UP000198908"/>
    </source>
</evidence>
<sequence length="46" mass="4779">MPAAGAGLGARERAVTDDSAARKKEKPATKAGLNHVKGDMEETRSV</sequence>
<proteinExistence type="predicted"/>
<feature type="compositionally biased region" description="Basic and acidic residues" evidence="1">
    <location>
        <begin position="10"/>
        <end position="28"/>
    </location>
</feature>
<name>A0A1G7DBQ6_9BURK</name>
<dbReference type="AlphaFoldDB" id="A0A1G7DBQ6"/>
<reference evidence="3" key="1">
    <citation type="submission" date="2016-09" db="EMBL/GenBank/DDBJ databases">
        <authorList>
            <person name="Varghese N."/>
            <person name="Submissions S."/>
        </authorList>
    </citation>
    <scope>NUCLEOTIDE SEQUENCE [LARGE SCALE GENOMIC DNA]</scope>
    <source>
        <strain evidence="3">TNe-862</strain>
    </source>
</reference>
<protein>
    <submittedName>
        <fullName evidence="2">Uncharacterized protein</fullName>
    </submittedName>
</protein>
<feature type="region of interest" description="Disordered" evidence="1">
    <location>
        <begin position="1"/>
        <end position="46"/>
    </location>
</feature>
<evidence type="ECO:0000313" key="2">
    <source>
        <dbReference type="EMBL" id="SDE49108.1"/>
    </source>
</evidence>
<organism evidence="2 3">
    <name type="scientific">Paraburkholderia lycopersici</name>
    <dbReference type="NCBI Taxonomy" id="416944"/>
    <lineage>
        <taxon>Bacteria</taxon>
        <taxon>Pseudomonadati</taxon>
        <taxon>Pseudomonadota</taxon>
        <taxon>Betaproteobacteria</taxon>
        <taxon>Burkholderiales</taxon>
        <taxon>Burkholderiaceae</taxon>
        <taxon>Paraburkholderia</taxon>
    </lineage>
</organism>
<dbReference type="Proteomes" id="UP000198908">
    <property type="component" value="Unassembled WGS sequence"/>
</dbReference>
<accession>A0A1G7DBQ6</accession>
<gene>
    <name evidence="2" type="ORF">SAMN05421548_1567</name>
</gene>
<evidence type="ECO:0000256" key="1">
    <source>
        <dbReference type="SAM" id="MobiDB-lite"/>
    </source>
</evidence>
<dbReference type="EMBL" id="FMYQ01000056">
    <property type="protein sequence ID" value="SDE49108.1"/>
    <property type="molecule type" value="Genomic_DNA"/>
</dbReference>
<feature type="compositionally biased region" description="Basic and acidic residues" evidence="1">
    <location>
        <begin position="36"/>
        <end position="46"/>
    </location>
</feature>